<evidence type="ECO:0000313" key="3">
    <source>
        <dbReference type="Proteomes" id="UP000005408"/>
    </source>
</evidence>
<keyword evidence="3" id="KW-1185">Reference proteome</keyword>
<accession>A0A8W8J476</accession>
<organism evidence="2 3">
    <name type="scientific">Magallana gigas</name>
    <name type="common">Pacific oyster</name>
    <name type="synonym">Crassostrea gigas</name>
    <dbReference type="NCBI Taxonomy" id="29159"/>
    <lineage>
        <taxon>Eukaryota</taxon>
        <taxon>Metazoa</taxon>
        <taxon>Spiralia</taxon>
        <taxon>Lophotrochozoa</taxon>
        <taxon>Mollusca</taxon>
        <taxon>Bivalvia</taxon>
        <taxon>Autobranchia</taxon>
        <taxon>Pteriomorphia</taxon>
        <taxon>Ostreida</taxon>
        <taxon>Ostreoidea</taxon>
        <taxon>Ostreidae</taxon>
        <taxon>Magallana</taxon>
    </lineage>
</organism>
<keyword evidence="1" id="KW-0732">Signal</keyword>
<dbReference type="InterPro" id="IPR016187">
    <property type="entry name" value="CTDL_fold"/>
</dbReference>
<evidence type="ECO:0000313" key="2">
    <source>
        <dbReference type="EnsemblMetazoa" id="G17171.1:cds"/>
    </source>
</evidence>
<feature type="chain" id="PRO_5036497321" evidence="1">
    <location>
        <begin position="18"/>
        <end position="113"/>
    </location>
</feature>
<feature type="signal peptide" evidence="1">
    <location>
        <begin position="1"/>
        <end position="17"/>
    </location>
</feature>
<protein>
    <submittedName>
        <fullName evidence="2">Uncharacterized protein</fullName>
    </submittedName>
</protein>
<dbReference type="SUPFAM" id="SSF56436">
    <property type="entry name" value="C-type lectin-like"/>
    <property type="match status" value="1"/>
</dbReference>
<reference evidence="2" key="1">
    <citation type="submission" date="2022-08" db="UniProtKB">
        <authorList>
            <consortium name="EnsemblMetazoa"/>
        </authorList>
    </citation>
    <scope>IDENTIFICATION</scope>
    <source>
        <strain evidence="2">05x7-T-G4-1.051#20</strain>
    </source>
</reference>
<dbReference type="Proteomes" id="UP000005408">
    <property type="component" value="Unassembled WGS sequence"/>
</dbReference>
<proteinExistence type="predicted"/>
<dbReference type="EnsemblMetazoa" id="G17171.1">
    <property type="protein sequence ID" value="G17171.1:cds"/>
    <property type="gene ID" value="G17171"/>
</dbReference>
<evidence type="ECO:0000256" key="1">
    <source>
        <dbReference type="SAM" id="SignalP"/>
    </source>
</evidence>
<dbReference type="AlphaFoldDB" id="A0A8W8J476"/>
<sequence>MFTIWITLTLYLSIGYATNRDVRVKVNCSSLLNKQLFHLHSNLWNVSKSNEESVFLTTFETRCSHERCFTWTSMAKQAPVPKICPNGWKSRKGSCYKVFTDKVNWFQAQIIED</sequence>
<dbReference type="Gene3D" id="3.10.100.10">
    <property type="entry name" value="Mannose-Binding Protein A, subunit A"/>
    <property type="match status" value="1"/>
</dbReference>
<dbReference type="InterPro" id="IPR016186">
    <property type="entry name" value="C-type_lectin-like/link_sf"/>
</dbReference>
<name>A0A8W8J476_MAGGI</name>